<dbReference type="Pfam" id="PF13529">
    <property type="entry name" value="Peptidase_C39_2"/>
    <property type="match status" value="1"/>
</dbReference>
<name>A0A7I9YXY5_MYCBU</name>
<evidence type="ECO:0000259" key="2">
    <source>
        <dbReference type="Pfam" id="PF13529"/>
    </source>
</evidence>
<dbReference type="InterPro" id="IPR039564">
    <property type="entry name" value="Peptidase_C39-like"/>
</dbReference>
<dbReference type="Gene3D" id="3.90.70.10">
    <property type="entry name" value="Cysteine proteinases"/>
    <property type="match status" value="1"/>
</dbReference>
<comment type="caution">
    <text evidence="3">The sequence shown here is derived from an EMBL/GenBank/DDBJ whole genome shotgun (WGS) entry which is preliminary data.</text>
</comment>
<keyword evidence="1" id="KW-0732">Signal</keyword>
<gene>
    <name evidence="3" type="ORF">MBOU_55730</name>
</gene>
<dbReference type="AlphaFoldDB" id="A0A7I9YXY5"/>
<dbReference type="RefSeq" id="WP_163719260.1">
    <property type="nucleotide sequence ID" value="NZ_BLKZ01000002.1"/>
</dbReference>
<evidence type="ECO:0000313" key="3">
    <source>
        <dbReference type="EMBL" id="GFG93531.1"/>
    </source>
</evidence>
<keyword evidence="4" id="KW-1185">Reference proteome</keyword>
<dbReference type="Proteomes" id="UP000465360">
    <property type="component" value="Unassembled WGS sequence"/>
</dbReference>
<feature type="signal peptide" evidence="1">
    <location>
        <begin position="1"/>
        <end position="27"/>
    </location>
</feature>
<evidence type="ECO:0000256" key="1">
    <source>
        <dbReference type="SAM" id="SignalP"/>
    </source>
</evidence>
<feature type="chain" id="PRO_5029714166" description="Peptidase C39-like domain-containing protein" evidence="1">
    <location>
        <begin position="28"/>
        <end position="216"/>
    </location>
</feature>
<dbReference type="EMBL" id="BLKZ01000002">
    <property type="protein sequence ID" value="GFG93531.1"/>
    <property type="molecule type" value="Genomic_DNA"/>
</dbReference>
<evidence type="ECO:0000313" key="4">
    <source>
        <dbReference type="Proteomes" id="UP000465360"/>
    </source>
</evidence>
<protein>
    <recommendedName>
        <fullName evidence="2">Peptidase C39-like domain-containing protein</fullName>
    </recommendedName>
</protein>
<reference evidence="3 4" key="1">
    <citation type="journal article" date="2019" name="Emerg. Microbes Infect.">
        <title>Comprehensive subspecies identification of 175 nontuberculous mycobacteria species based on 7547 genomic profiles.</title>
        <authorList>
            <person name="Matsumoto Y."/>
            <person name="Kinjo T."/>
            <person name="Motooka D."/>
            <person name="Nabeya D."/>
            <person name="Jung N."/>
            <person name="Uechi K."/>
            <person name="Horii T."/>
            <person name="Iida T."/>
            <person name="Fujita J."/>
            <person name="Nakamura S."/>
        </authorList>
    </citation>
    <scope>NUCLEOTIDE SEQUENCE [LARGE SCALE GENOMIC DNA]</scope>
    <source>
        <strain evidence="3 4">JCM 30725</strain>
    </source>
</reference>
<sequence length="216" mass="22921">MRIIRNVVLAVLGAAVTLGLATGLAHAASSHGHRGNTARMYGDPAAAAPYWRMQSYDDCALMASADVIAQLTHREPTEQEVIALAQSLPSQSRRGPMYTSGYGTDPADLPLLLSRYRVSAVYVDNVGMEALERYLANGNKVIVGVNAELIWGIPVVNRDQSGNPVADHAVVVTGVDTAAGKVHLNDSGNAQGRDETVPIDVFVRSWATGGDQMVVV</sequence>
<organism evidence="3 4">
    <name type="scientific">Mycobacterium bourgelatii</name>
    <dbReference type="NCBI Taxonomy" id="1273442"/>
    <lineage>
        <taxon>Bacteria</taxon>
        <taxon>Bacillati</taxon>
        <taxon>Actinomycetota</taxon>
        <taxon>Actinomycetes</taxon>
        <taxon>Mycobacteriales</taxon>
        <taxon>Mycobacteriaceae</taxon>
        <taxon>Mycobacterium</taxon>
    </lineage>
</organism>
<feature type="domain" description="Peptidase C39-like" evidence="2">
    <location>
        <begin position="62"/>
        <end position="187"/>
    </location>
</feature>
<accession>A0A7I9YXY5</accession>
<proteinExistence type="predicted"/>